<keyword evidence="3" id="KW-0813">Transport</keyword>
<keyword evidence="8" id="KW-0472">Membrane</keyword>
<comment type="similarity">
    <text evidence="2">Belongs to the membrane fusion protein (MFP) (TC 8.A.1) family.</text>
</comment>
<keyword evidence="14" id="KW-1185">Reference proteome</keyword>
<evidence type="ECO:0000256" key="1">
    <source>
        <dbReference type="ARBA" id="ARBA00004377"/>
    </source>
</evidence>
<keyword evidence="5" id="KW-0997">Cell inner membrane</keyword>
<feature type="domain" description="AprE-like beta-barrel" evidence="12">
    <location>
        <begin position="338"/>
        <end position="427"/>
    </location>
</feature>
<proteinExistence type="inferred from homology"/>
<evidence type="ECO:0000256" key="6">
    <source>
        <dbReference type="ARBA" id="ARBA00022692"/>
    </source>
</evidence>
<protein>
    <submittedName>
        <fullName evidence="13">Hemolysin secretion protein D, chromosomal</fullName>
    </submittedName>
</protein>
<dbReference type="PRINTS" id="PR01490">
    <property type="entry name" value="RTXTOXIND"/>
</dbReference>
<dbReference type="RefSeq" id="WP_173082556.1">
    <property type="nucleotide sequence ID" value="NZ_BLTE01000004.1"/>
</dbReference>
<dbReference type="GO" id="GO:0005886">
    <property type="term" value="C:plasma membrane"/>
    <property type="evidence" value="ECO:0007669"/>
    <property type="project" value="UniProtKB-SubCell"/>
</dbReference>
<sequence>MVREDKSLPARTAPAGQPSGVGRGFGPGPESELPPLPVRARWVLHLMVLFLLSALAWACLAQVDRVVTAQGRIGSPERNMVVQPLETSVIKEIHVTQGQRVEEGQALVTLDPTFAEAGVGEIARRRASLEAQAWRLACEAEGEKPPPKGLSPAEFKAQQALLAERRAEFRSRAAALDRASGELEAKLRTNQAAAEQARKQIRLAQDMENMFKDVYERGASSRLEYMKAQSARIEAESHLVRLGNEAAELRQAQARAREERESFASGWRVQAGKELQETLRELAQLEERARKAGRLQELVVLRAPKAGVVLELAKKSVGSVVDEGEPVATLVPLDAGLEAEADVRVADIGFLREGDPARVKLEAFPYQRHGVLEGRVRVISPDALEKNTPDGPQFVYRIRVALENPRLRAVPADFRLIPGMGLTAEVLVGKRRVITYLTYPLLRSLDEAMREP</sequence>
<dbReference type="InterPro" id="IPR010129">
    <property type="entry name" value="T1SS_HlyD"/>
</dbReference>
<comment type="caution">
    <text evidence="13">The sequence shown here is derived from an EMBL/GenBank/DDBJ whole genome shotgun (WGS) entry which is preliminary data.</text>
</comment>
<reference evidence="13 14" key="2">
    <citation type="submission" date="2020-05" db="EMBL/GenBank/DDBJ databases">
        <title>Draft genome sequence of Desulfovibrio sp. strainFSS-1.</title>
        <authorList>
            <person name="Shimoshige H."/>
            <person name="Kobayashi H."/>
            <person name="Maekawa T."/>
        </authorList>
    </citation>
    <scope>NUCLEOTIDE SEQUENCE [LARGE SCALE GENOMIC DNA]</scope>
    <source>
        <strain evidence="13 14">SIID29052-01</strain>
    </source>
</reference>
<accession>A0A6V8LT43</accession>
<dbReference type="InterPro" id="IPR050739">
    <property type="entry name" value="MFP"/>
</dbReference>
<feature type="coiled-coil region" evidence="9">
    <location>
        <begin position="239"/>
        <end position="295"/>
    </location>
</feature>
<evidence type="ECO:0000256" key="3">
    <source>
        <dbReference type="ARBA" id="ARBA00022448"/>
    </source>
</evidence>
<evidence type="ECO:0000256" key="2">
    <source>
        <dbReference type="ARBA" id="ARBA00009477"/>
    </source>
</evidence>
<feature type="domain" description="AprE-like long alpha-helical hairpin" evidence="11">
    <location>
        <begin position="115"/>
        <end position="292"/>
    </location>
</feature>
<dbReference type="Gene3D" id="1.10.287.470">
    <property type="entry name" value="Helix hairpin bin"/>
    <property type="match status" value="1"/>
</dbReference>
<dbReference type="AlphaFoldDB" id="A0A6V8LT43"/>
<evidence type="ECO:0000256" key="8">
    <source>
        <dbReference type="ARBA" id="ARBA00023136"/>
    </source>
</evidence>
<keyword evidence="9" id="KW-0175">Coiled coil</keyword>
<evidence type="ECO:0000256" key="7">
    <source>
        <dbReference type="ARBA" id="ARBA00022989"/>
    </source>
</evidence>
<evidence type="ECO:0000313" key="13">
    <source>
        <dbReference type="EMBL" id="GFK93488.1"/>
    </source>
</evidence>
<keyword evidence="4" id="KW-1003">Cell membrane</keyword>
<keyword evidence="6" id="KW-0812">Transmembrane</keyword>
<feature type="region of interest" description="Disordered" evidence="10">
    <location>
        <begin position="1"/>
        <end position="28"/>
    </location>
</feature>
<dbReference type="InterPro" id="IPR058982">
    <property type="entry name" value="Beta-barrel_AprE"/>
</dbReference>
<dbReference type="NCBIfam" id="TIGR01843">
    <property type="entry name" value="type_I_hlyD"/>
    <property type="match status" value="1"/>
</dbReference>
<evidence type="ECO:0000259" key="11">
    <source>
        <dbReference type="Pfam" id="PF25994"/>
    </source>
</evidence>
<dbReference type="EMBL" id="BLTE01000004">
    <property type="protein sequence ID" value="GFK93488.1"/>
    <property type="molecule type" value="Genomic_DNA"/>
</dbReference>
<dbReference type="PANTHER" id="PTHR30386">
    <property type="entry name" value="MEMBRANE FUSION SUBUNIT OF EMRAB-TOLC MULTIDRUG EFFLUX PUMP"/>
    <property type="match status" value="1"/>
</dbReference>
<dbReference type="Pfam" id="PF25994">
    <property type="entry name" value="HH_AprE"/>
    <property type="match status" value="1"/>
</dbReference>
<dbReference type="GO" id="GO:0015031">
    <property type="term" value="P:protein transport"/>
    <property type="evidence" value="ECO:0007669"/>
    <property type="project" value="InterPro"/>
</dbReference>
<dbReference type="Gene3D" id="2.40.50.100">
    <property type="match status" value="1"/>
</dbReference>
<dbReference type="Proteomes" id="UP000494245">
    <property type="component" value="Unassembled WGS sequence"/>
</dbReference>
<evidence type="ECO:0000259" key="12">
    <source>
        <dbReference type="Pfam" id="PF26002"/>
    </source>
</evidence>
<dbReference type="PANTHER" id="PTHR30386:SF26">
    <property type="entry name" value="TRANSPORT PROTEIN COMB"/>
    <property type="match status" value="1"/>
</dbReference>
<name>A0A6V8LT43_9BACT</name>
<keyword evidence="7" id="KW-1133">Transmembrane helix</keyword>
<evidence type="ECO:0000256" key="4">
    <source>
        <dbReference type="ARBA" id="ARBA00022475"/>
    </source>
</evidence>
<evidence type="ECO:0000256" key="10">
    <source>
        <dbReference type="SAM" id="MobiDB-lite"/>
    </source>
</evidence>
<gene>
    <name evidence="13" type="primary">hlyD</name>
    <name evidence="13" type="ORF">NNJEOMEG_01321</name>
</gene>
<dbReference type="Gene3D" id="2.40.30.170">
    <property type="match status" value="1"/>
</dbReference>
<comment type="subcellular location">
    <subcellularLocation>
        <location evidence="1">Cell inner membrane</location>
        <topology evidence="1">Single-pass membrane protein</topology>
    </subcellularLocation>
</comment>
<dbReference type="Pfam" id="PF26002">
    <property type="entry name" value="Beta-barrel_AprE"/>
    <property type="match status" value="1"/>
</dbReference>
<organism evidence="13 14">
    <name type="scientific">Fundidesulfovibrio magnetotacticus</name>
    <dbReference type="NCBI Taxonomy" id="2730080"/>
    <lineage>
        <taxon>Bacteria</taxon>
        <taxon>Pseudomonadati</taxon>
        <taxon>Thermodesulfobacteriota</taxon>
        <taxon>Desulfovibrionia</taxon>
        <taxon>Desulfovibrionales</taxon>
        <taxon>Desulfovibrionaceae</taxon>
        <taxon>Fundidesulfovibrio</taxon>
    </lineage>
</organism>
<evidence type="ECO:0000256" key="9">
    <source>
        <dbReference type="SAM" id="Coils"/>
    </source>
</evidence>
<dbReference type="InterPro" id="IPR058781">
    <property type="entry name" value="HH_AprE-like"/>
</dbReference>
<reference evidence="13 14" key="1">
    <citation type="submission" date="2020-04" db="EMBL/GenBank/DDBJ databases">
        <authorList>
            <consortium name="Desulfovibrio sp. FSS-1 genome sequencing consortium"/>
            <person name="Shimoshige H."/>
            <person name="Kobayashi H."/>
            <person name="Maekawa T."/>
        </authorList>
    </citation>
    <scope>NUCLEOTIDE SEQUENCE [LARGE SCALE GENOMIC DNA]</scope>
    <source>
        <strain evidence="13 14">SIID29052-01</strain>
    </source>
</reference>
<evidence type="ECO:0000313" key="14">
    <source>
        <dbReference type="Proteomes" id="UP000494245"/>
    </source>
</evidence>
<evidence type="ECO:0000256" key="5">
    <source>
        <dbReference type="ARBA" id="ARBA00022519"/>
    </source>
</evidence>